<comment type="caution">
    <text evidence="11">The sequence shown here is derived from an EMBL/GenBank/DDBJ whole genome shotgun (WGS) entry which is preliminary data.</text>
</comment>
<dbReference type="PROSITE" id="PS51804">
    <property type="entry name" value="ZF_C2HC_LYAR"/>
    <property type="match status" value="2"/>
</dbReference>
<feature type="region of interest" description="Disordered" evidence="9">
    <location>
        <begin position="108"/>
        <end position="131"/>
    </location>
</feature>
<name>A0AAN7CZG7_9PEZI</name>
<evidence type="ECO:0000256" key="8">
    <source>
        <dbReference type="PROSITE-ProRule" id="PRU01145"/>
    </source>
</evidence>
<evidence type="ECO:0000256" key="3">
    <source>
        <dbReference type="ARBA" id="ARBA00022737"/>
    </source>
</evidence>
<proteinExistence type="inferred from homology"/>
<keyword evidence="6" id="KW-0539">Nucleus</keyword>
<dbReference type="Pfam" id="PF08790">
    <property type="entry name" value="zf-LYAR"/>
    <property type="match status" value="1"/>
</dbReference>
<feature type="compositionally biased region" description="Pro residues" evidence="9">
    <location>
        <begin position="121"/>
        <end position="130"/>
    </location>
</feature>
<gene>
    <name evidence="11" type="ORF">C7999DRAFT_11107</name>
</gene>
<keyword evidence="12" id="KW-1185">Reference proteome</keyword>
<dbReference type="FunFam" id="3.30.1490.490:FF:000001">
    <property type="entry name" value="cell growth-regulating nucleolar protein-like"/>
    <property type="match status" value="1"/>
</dbReference>
<evidence type="ECO:0000256" key="9">
    <source>
        <dbReference type="SAM" id="MobiDB-lite"/>
    </source>
</evidence>
<feature type="region of interest" description="Disordered" evidence="9">
    <location>
        <begin position="63"/>
        <end position="87"/>
    </location>
</feature>
<dbReference type="GO" id="GO:0000122">
    <property type="term" value="P:negative regulation of transcription by RNA polymerase II"/>
    <property type="evidence" value="ECO:0007669"/>
    <property type="project" value="TreeGrafter"/>
</dbReference>
<dbReference type="PANTHER" id="PTHR13100:SF10">
    <property type="entry name" value="CELL GROWTH-REGULATING NUCLEOLAR PROTEIN"/>
    <property type="match status" value="1"/>
</dbReference>
<dbReference type="SUPFAM" id="SSF57667">
    <property type="entry name" value="beta-beta-alpha zinc fingers"/>
    <property type="match status" value="2"/>
</dbReference>
<keyword evidence="4 8" id="KW-0863">Zinc-finger</keyword>
<dbReference type="GO" id="GO:0008270">
    <property type="term" value="F:zinc ion binding"/>
    <property type="evidence" value="ECO:0007669"/>
    <property type="project" value="UniProtKB-KW"/>
</dbReference>
<keyword evidence="2" id="KW-0479">Metal-binding</keyword>
<dbReference type="InterPro" id="IPR014898">
    <property type="entry name" value="Znf_C2H2_LYAR"/>
</dbReference>
<dbReference type="AlphaFoldDB" id="A0AAN7CZG7"/>
<feature type="compositionally biased region" description="Low complexity" evidence="9">
    <location>
        <begin position="70"/>
        <end position="87"/>
    </location>
</feature>
<dbReference type="EMBL" id="MU857607">
    <property type="protein sequence ID" value="KAK4251220.1"/>
    <property type="molecule type" value="Genomic_DNA"/>
</dbReference>
<evidence type="ECO:0000256" key="7">
    <source>
        <dbReference type="ARBA" id="ARBA00061084"/>
    </source>
</evidence>
<evidence type="ECO:0000313" key="11">
    <source>
        <dbReference type="EMBL" id="KAK4251220.1"/>
    </source>
</evidence>
<reference evidence="11" key="1">
    <citation type="journal article" date="2023" name="Mol. Phylogenet. Evol.">
        <title>Genome-scale phylogeny and comparative genomics of the fungal order Sordariales.</title>
        <authorList>
            <person name="Hensen N."/>
            <person name="Bonometti L."/>
            <person name="Westerberg I."/>
            <person name="Brannstrom I.O."/>
            <person name="Guillou S."/>
            <person name="Cros-Aarteil S."/>
            <person name="Calhoun S."/>
            <person name="Haridas S."/>
            <person name="Kuo A."/>
            <person name="Mondo S."/>
            <person name="Pangilinan J."/>
            <person name="Riley R."/>
            <person name="LaButti K."/>
            <person name="Andreopoulos B."/>
            <person name="Lipzen A."/>
            <person name="Chen C."/>
            <person name="Yan M."/>
            <person name="Daum C."/>
            <person name="Ng V."/>
            <person name="Clum A."/>
            <person name="Steindorff A."/>
            <person name="Ohm R.A."/>
            <person name="Martin F."/>
            <person name="Silar P."/>
            <person name="Natvig D.O."/>
            <person name="Lalanne C."/>
            <person name="Gautier V."/>
            <person name="Ament-Velasquez S.L."/>
            <person name="Kruys A."/>
            <person name="Hutchinson M.I."/>
            <person name="Powell A.J."/>
            <person name="Barry K."/>
            <person name="Miller A.N."/>
            <person name="Grigoriev I.V."/>
            <person name="Debuchy R."/>
            <person name="Gladieux P."/>
            <person name="Hiltunen Thoren M."/>
            <person name="Johannesson H."/>
        </authorList>
    </citation>
    <scope>NUCLEOTIDE SEQUENCE</scope>
    <source>
        <strain evidence="11">CBS 359.72</strain>
    </source>
</reference>
<dbReference type="GO" id="GO:0005730">
    <property type="term" value="C:nucleolus"/>
    <property type="evidence" value="ECO:0007669"/>
    <property type="project" value="TreeGrafter"/>
</dbReference>
<evidence type="ECO:0000256" key="1">
    <source>
        <dbReference type="ARBA" id="ARBA00004123"/>
    </source>
</evidence>
<comment type="subcellular location">
    <subcellularLocation>
        <location evidence="1">Nucleus</location>
    </subcellularLocation>
</comment>
<accession>A0AAN7CZG7</accession>
<keyword evidence="5" id="KW-0862">Zinc</keyword>
<dbReference type="GO" id="GO:0006364">
    <property type="term" value="P:rRNA processing"/>
    <property type="evidence" value="ECO:0007669"/>
    <property type="project" value="TreeGrafter"/>
</dbReference>
<feature type="compositionally biased region" description="Basic and acidic residues" evidence="9">
    <location>
        <begin position="346"/>
        <end position="355"/>
    </location>
</feature>
<evidence type="ECO:0000256" key="5">
    <source>
        <dbReference type="ARBA" id="ARBA00022833"/>
    </source>
</evidence>
<dbReference type="Proteomes" id="UP001303647">
    <property type="component" value="Unassembled WGS sequence"/>
</dbReference>
<sequence>MVSFSCEACGDVLTKKKLDPHRTRCRGATFTCIDCMVYFPGTEYRSHTSCMTEAQKYQGALYRDKKTKGQTAQATPQNQNNNNTDSNAMVQPAYVEDAADDYDSWRNYEQRSDDDDHSIADPPPEAPTPPSALEAVEATEAQVNVFDFLVANPTPTASHVSLPATAPIQLSEDTQLVRFDPEANGMVETLENADAMVQYGTGPVPSKFETPAPKTARKKVKDSDRDAKKDKKRKRLHIETDHIMTDAPPVLHSGLTGGLNRLMRPTVFPPSPDYSGGDVAETPASPLKKSKSKHHRSGRPSESFSNSLMAMITAGSKPKSSSKKRTKTKSSSTSSKKKKRSSKSLEAPKEPKLLEFRPSTTTKDGKDESGTMVVYKPPAEHFLSFVTKGPDSERGCSVNKALKRYHRERSASGTSVSKLMEEKELWRSLRMRKNDRGEIVLFSIDG</sequence>
<dbReference type="InterPro" id="IPR039999">
    <property type="entry name" value="LYAR"/>
</dbReference>
<evidence type="ECO:0000256" key="4">
    <source>
        <dbReference type="ARBA" id="ARBA00022771"/>
    </source>
</evidence>
<evidence type="ECO:0000259" key="10">
    <source>
        <dbReference type="Pfam" id="PF08790"/>
    </source>
</evidence>
<dbReference type="InterPro" id="IPR036236">
    <property type="entry name" value="Znf_C2H2_sf"/>
</dbReference>
<comment type="similarity">
    <text evidence="7">Belongs to the UPF0743 family.</text>
</comment>
<evidence type="ECO:0000256" key="6">
    <source>
        <dbReference type="ARBA" id="ARBA00023242"/>
    </source>
</evidence>
<evidence type="ECO:0000256" key="2">
    <source>
        <dbReference type="ARBA" id="ARBA00022723"/>
    </source>
</evidence>
<feature type="compositionally biased region" description="Basic residues" evidence="9">
    <location>
        <begin position="288"/>
        <end position="298"/>
    </location>
</feature>
<evidence type="ECO:0000313" key="12">
    <source>
        <dbReference type="Proteomes" id="UP001303647"/>
    </source>
</evidence>
<feature type="domain" description="Zinc finger C2H2 LYAR-type" evidence="10">
    <location>
        <begin position="30"/>
        <end position="57"/>
    </location>
</feature>
<protein>
    <recommendedName>
        <fullName evidence="10">Zinc finger C2H2 LYAR-type domain-containing protein</fullName>
    </recommendedName>
</protein>
<dbReference type="Gene3D" id="3.30.1490.490">
    <property type="match status" value="1"/>
</dbReference>
<reference evidence="11" key="2">
    <citation type="submission" date="2023-05" db="EMBL/GenBank/DDBJ databases">
        <authorList>
            <consortium name="Lawrence Berkeley National Laboratory"/>
            <person name="Steindorff A."/>
            <person name="Hensen N."/>
            <person name="Bonometti L."/>
            <person name="Westerberg I."/>
            <person name="Brannstrom I.O."/>
            <person name="Guillou S."/>
            <person name="Cros-Aarteil S."/>
            <person name="Calhoun S."/>
            <person name="Haridas S."/>
            <person name="Kuo A."/>
            <person name="Mondo S."/>
            <person name="Pangilinan J."/>
            <person name="Riley R."/>
            <person name="Labutti K."/>
            <person name="Andreopoulos B."/>
            <person name="Lipzen A."/>
            <person name="Chen C."/>
            <person name="Yanf M."/>
            <person name="Daum C."/>
            <person name="Ng V."/>
            <person name="Clum A."/>
            <person name="Ohm R."/>
            <person name="Martin F."/>
            <person name="Silar P."/>
            <person name="Natvig D."/>
            <person name="Lalanne C."/>
            <person name="Gautier V."/>
            <person name="Ament-Velasquez S.L."/>
            <person name="Kruys A."/>
            <person name="Hutchinson M.I."/>
            <person name="Powell A.J."/>
            <person name="Barry K."/>
            <person name="Miller A.N."/>
            <person name="Grigoriev I.V."/>
            <person name="Debuchy R."/>
            <person name="Gladieux P."/>
            <person name="Thoren M.H."/>
            <person name="Johannesson H."/>
        </authorList>
    </citation>
    <scope>NUCLEOTIDE SEQUENCE</scope>
    <source>
        <strain evidence="11">CBS 359.72</strain>
    </source>
</reference>
<dbReference type="GO" id="GO:0003677">
    <property type="term" value="F:DNA binding"/>
    <property type="evidence" value="ECO:0007669"/>
    <property type="project" value="InterPro"/>
</dbReference>
<feature type="region of interest" description="Disordered" evidence="9">
    <location>
        <begin position="202"/>
        <end position="372"/>
    </location>
</feature>
<organism evidence="11 12">
    <name type="scientific">Corynascus novoguineensis</name>
    <dbReference type="NCBI Taxonomy" id="1126955"/>
    <lineage>
        <taxon>Eukaryota</taxon>
        <taxon>Fungi</taxon>
        <taxon>Dikarya</taxon>
        <taxon>Ascomycota</taxon>
        <taxon>Pezizomycotina</taxon>
        <taxon>Sordariomycetes</taxon>
        <taxon>Sordariomycetidae</taxon>
        <taxon>Sordariales</taxon>
        <taxon>Chaetomiaceae</taxon>
        <taxon>Corynascus</taxon>
    </lineage>
</organism>
<keyword evidence="3" id="KW-0677">Repeat</keyword>
<dbReference type="PANTHER" id="PTHR13100">
    <property type="entry name" value="CELL GROWTH-REGULATING NUCLEOLAR PROTEIN LYAR"/>
    <property type="match status" value="1"/>
</dbReference>